<name>A0A2N3LBF5_9PROT</name>
<keyword evidence="8" id="KW-1185">Reference proteome</keyword>
<organism evidence="7 8">
    <name type="scientific">Thalassospira lohafexi</name>
    <dbReference type="NCBI Taxonomy" id="744227"/>
    <lineage>
        <taxon>Bacteria</taxon>
        <taxon>Pseudomonadati</taxon>
        <taxon>Pseudomonadota</taxon>
        <taxon>Alphaproteobacteria</taxon>
        <taxon>Rhodospirillales</taxon>
        <taxon>Thalassospiraceae</taxon>
        <taxon>Thalassospira</taxon>
    </lineage>
</organism>
<evidence type="ECO:0000256" key="2">
    <source>
        <dbReference type="ARBA" id="ARBA00036080"/>
    </source>
</evidence>
<dbReference type="Gene3D" id="3.40.50.2000">
    <property type="entry name" value="Glycogen Phosphorylase B"/>
    <property type="match status" value="2"/>
</dbReference>
<dbReference type="GO" id="GO:0008761">
    <property type="term" value="F:UDP-N-acetylglucosamine 2-epimerase activity"/>
    <property type="evidence" value="ECO:0007669"/>
    <property type="project" value="UniProtKB-EC"/>
</dbReference>
<evidence type="ECO:0000256" key="4">
    <source>
        <dbReference type="ARBA" id="ARBA00038858"/>
    </source>
</evidence>
<comment type="caution">
    <text evidence="7">The sequence shown here is derived from an EMBL/GenBank/DDBJ whole genome shotgun (WGS) entry which is preliminary data.</text>
</comment>
<dbReference type="InterPro" id="IPR003331">
    <property type="entry name" value="UDP_GlcNAc_Epimerase_2_dom"/>
</dbReference>
<dbReference type="EC" id="5.1.3.14" evidence="4"/>
<evidence type="ECO:0000256" key="5">
    <source>
        <dbReference type="RuleBase" id="RU003513"/>
    </source>
</evidence>
<feature type="domain" description="UDP-N-acetylglucosamine 2-epimerase" evidence="6">
    <location>
        <begin position="51"/>
        <end position="386"/>
    </location>
</feature>
<evidence type="ECO:0000313" key="7">
    <source>
        <dbReference type="EMBL" id="PKR60098.1"/>
    </source>
</evidence>
<dbReference type="CDD" id="cd03786">
    <property type="entry name" value="GTB_UDP-GlcNAc_2-Epimerase"/>
    <property type="match status" value="1"/>
</dbReference>
<dbReference type="PANTHER" id="PTHR43174">
    <property type="entry name" value="UDP-N-ACETYLGLUCOSAMINE 2-EPIMERASE"/>
    <property type="match status" value="1"/>
</dbReference>
<dbReference type="Pfam" id="PF02350">
    <property type="entry name" value="Epimerase_2"/>
    <property type="match status" value="1"/>
</dbReference>
<dbReference type="NCBIfam" id="TIGR00236">
    <property type="entry name" value="wecB"/>
    <property type="match status" value="1"/>
</dbReference>
<dbReference type="EMBL" id="NXGX01000001">
    <property type="protein sequence ID" value="PKR60098.1"/>
    <property type="molecule type" value="Genomic_DNA"/>
</dbReference>
<accession>A0A2N3LBF5</accession>
<protein>
    <recommendedName>
        <fullName evidence="4">UDP-N-acetylglucosamine 2-epimerase (non-hydrolyzing)</fullName>
        <ecNumber evidence="4">5.1.3.14</ecNumber>
    </recommendedName>
</protein>
<dbReference type="SUPFAM" id="SSF53756">
    <property type="entry name" value="UDP-Glycosyltransferase/glycogen phosphorylase"/>
    <property type="match status" value="1"/>
</dbReference>
<dbReference type="Proteomes" id="UP000233332">
    <property type="component" value="Unassembled WGS sequence"/>
</dbReference>
<evidence type="ECO:0000313" key="8">
    <source>
        <dbReference type="Proteomes" id="UP000233332"/>
    </source>
</evidence>
<keyword evidence="1 5" id="KW-0413">Isomerase</keyword>
<evidence type="ECO:0000259" key="6">
    <source>
        <dbReference type="Pfam" id="PF02350"/>
    </source>
</evidence>
<proteinExistence type="inferred from homology"/>
<sequence>MRWKRQKQPSPTLRGQDKMSKIAIIAGTRPELIKLAPVVRALDILFGKENVTFYCTGQHRKLLDQAVDSLNIHVDVDFKLMTNTQSSADIHKRVLTVLEKEFAQNRPEILIVQGDTASAFAGAMSGFLLNIPVVHVEAGLRTHDLTNPWPEEGLRQMIARITSLHLAPTDQAKDNLVKEGIHSDTIHVVGNPGIDSLVLARQEPNAQFLLKPVKGGTKEKLILITMHRREALDGDLDQFCVELAKTIKQHSDNRFVWPLHPNPKVRETVRRHFPEGSKHLNLQLVEPLPYQEMITMLDYADLVISDSGGMQEEAPYCGVPIIVVRDVTERPEIIDLGLGCLIGSQAKNLSEAVTNHLSVRPQSSATEKWQKIQGHGKAADRVAEHIVNFVNQNQKNAYKHNKHRHKTA</sequence>
<evidence type="ECO:0000256" key="3">
    <source>
        <dbReference type="ARBA" id="ARBA00038209"/>
    </source>
</evidence>
<dbReference type="AlphaFoldDB" id="A0A2N3LBF5"/>
<comment type="similarity">
    <text evidence="3 5">Belongs to the UDP-N-acetylglucosamine 2-epimerase family.</text>
</comment>
<dbReference type="InterPro" id="IPR029767">
    <property type="entry name" value="WecB-like"/>
</dbReference>
<comment type="catalytic activity">
    <reaction evidence="2">
        <text>UDP-N-acetyl-alpha-D-glucosamine = UDP-N-acetyl-alpha-D-mannosamine</text>
        <dbReference type="Rhea" id="RHEA:17213"/>
        <dbReference type="ChEBI" id="CHEBI:57705"/>
        <dbReference type="ChEBI" id="CHEBI:68623"/>
        <dbReference type="EC" id="5.1.3.14"/>
    </reaction>
</comment>
<evidence type="ECO:0000256" key="1">
    <source>
        <dbReference type="ARBA" id="ARBA00023235"/>
    </source>
</evidence>
<reference evidence="7 8" key="1">
    <citation type="submission" date="2017-09" db="EMBL/GenBank/DDBJ databases">
        <title>Biodiversity and function of Thalassospira species in the particle-attached aromatic-hydrocarbon-degrading consortia from the surface seawater of the China South Sea.</title>
        <authorList>
            <person name="Dong C."/>
            <person name="Lai Q."/>
            <person name="Shao Z."/>
        </authorList>
    </citation>
    <scope>NUCLEOTIDE SEQUENCE [LARGE SCALE GENOMIC DNA]</scope>
    <source>
        <strain evidence="7 8">139Z-12</strain>
    </source>
</reference>
<dbReference type="PANTHER" id="PTHR43174:SF2">
    <property type="entry name" value="UDP-N-ACETYLGLUCOSAMINE 2-EPIMERASE"/>
    <property type="match status" value="1"/>
</dbReference>
<gene>
    <name evidence="7" type="ORF">COO92_01625</name>
</gene>